<keyword evidence="1" id="KW-0732">Signal</keyword>
<accession>A0A0J8S5X4</accession>
<evidence type="ECO:0000313" key="2">
    <source>
        <dbReference type="EMBL" id="KMU92241.1"/>
    </source>
</evidence>
<dbReference type="EMBL" id="DS017059">
    <property type="protein sequence ID" value="KMU92241.1"/>
    <property type="molecule type" value="Genomic_DNA"/>
</dbReference>
<reference evidence="3" key="1">
    <citation type="journal article" date="2010" name="Genome Res.">
        <title>Population genomic sequencing of Coccidioides fungi reveals recent hybridization and transposon control.</title>
        <authorList>
            <person name="Neafsey D.E."/>
            <person name="Barker B.M."/>
            <person name="Sharpton T.J."/>
            <person name="Stajich J.E."/>
            <person name="Park D.J."/>
            <person name="Whiston E."/>
            <person name="Hung C.-Y."/>
            <person name="McMahan C."/>
            <person name="White J."/>
            <person name="Sykes S."/>
            <person name="Heiman D."/>
            <person name="Young S."/>
            <person name="Zeng Q."/>
            <person name="Abouelleil A."/>
            <person name="Aftuck L."/>
            <person name="Bessette D."/>
            <person name="Brown A."/>
            <person name="FitzGerald M."/>
            <person name="Lui A."/>
            <person name="Macdonald J.P."/>
            <person name="Priest M."/>
            <person name="Orbach M.J."/>
            <person name="Galgiani J.N."/>
            <person name="Kirkland T.N."/>
            <person name="Cole G.T."/>
            <person name="Birren B.W."/>
            <person name="Henn M.R."/>
            <person name="Taylor J.W."/>
            <person name="Rounsley S.D."/>
        </authorList>
    </citation>
    <scope>NUCLEOTIDE SEQUENCE [LARGE SCALE GENOMIC DNA]</scope>
    <source>
        <strain evidence="3">H538.4</strain>
    </source>
</reference>
<dbReference type="VEuPathDB" id="FungiDB:CIHG_10087"/>
<evidence type="ECO:0000313" key="3">
    <source>
        <dbReference type="Proteomes" id="UP000054563"/>
    </source>
</evidence>
<protein>
    <submittedName>
        <fullName evidence="2">Uncharacterized protein</fullName>
    </submittedName>
</protein>
<sequence length="82" mass="8933">MRPQLLSTLLLWVLGLGVVLASDENNFENDPNTRRVPMKAFSIQQVCSTSRSGSPLNLFRAGPLTFSSGVALLRFRSASPVV</sequence>
<proteinExistence type="predicted"/>
<dbReference type="STRING" id="396776.A0A0J8S5X4"/>
<gene>
    <name evidence="2" type="ORF">CIHG_10087</name>
</gene>
<evidence type="ECO:0000256" key="1">
    <source>
        <dbReference type="SAM" id="SignalP"/>
    </source>
</evidence>
<feature type="chain" id="PRO_5005308487" evidence="1">
    <location>
        <begin position="22"/>
        <end position="82"/>
    </location>
</feature>
<feature type="signal peptide" evidence="1">
    <location>
        <begin position="1"/>
        <end position="21"/>
    </location>
</feature>
<dbReference type="AlphaFoldDB" id="A0A0J8S5X4"/>
<name>A0A0J8S5X4_COCIT</name>
<dbReference type="Proteomes" id="UP000054563">
    <property type="component" value="Unassembled WGS sequence"/>
</dbReference>
<organism evidence="2 3">
    <name type="scientific">Coccidioides immitis H538.4</name>
    <dbReference type="NCBI Taxonomy" id="396776"/>
    <lineage>
        <taxon>Eukaryota</taxon>
        <taxon>Fungi</taxon>
        <taxon>Dikarya</taxon>
        <taxon>Ascomycota</taxon>
        <taxon>Pezizomycotina</taxon>
        <taxon>Eurotiomycetes</taxon>
        <taxon>Eurotiomycetidae</taxon>
        <taxon>Onygenales</taxon>
        <taxon>Onygenaceae</taxon>
        <taxon>Coccidioides</taxon>
    </lineage>
</organism>